<keyword evidence="3" id="KW-1185">Reference proteome</keyword>
<evidence type="ECO:0000313" key="3">
    <source>
        <dbReference type="Proteomes" id="UP000198795"/>
    </source>
</evidence>
<name>A0A1H0SD68_9HYPH</name>
<gene>
    <name evidence="2" type="ORF">SAMN04488061_2848</name>
</gene>
<comment type="caution">
    <text evidence="2">The sequence shown here is derived from an EMBL/GenBank/DDBJ whole genome shotgun (WGS) entry which is preliminary data.</text>
</comment>
<feature type="region of interest" description="Disordered" evidence="1">
    <location>
        <begin position="35"/>
        <end position="80"/>
    </location>
</feature>
<protein>
    <submittedName>
        <fullName evidence="2">Uncharacterized protein</fullName>
    </submittedName>
</protein>
<dbReference type="EMBL" id="FNJC01000004">
    <property type="protein sequence ID" value="SDP39751.1"/>
    <property type="molecule type" value="Genomic_DNA"/>
</dbReference>
<sequence>MSTYAQALTALWQRTRLMSAALDDVDKAIGRFAEVSGGPSAPYPEPWPTGGPAHDPINEAPEPPPTPPPVPPQPQSEEEFSLTRAIEAVRRKRDARERVG</sequence>
<feature type="compositionally biased region" description="Pro residues" evidence="1">
    <location>
        <begin position="61"/>
        <end position="74"/>
    </location>
</feature>
<dbReference type="RefSeq" id="WP_090229623.1">
    <property type="nucleotide sequence ID" value="NZ_FNJC01000004.1"/>
</dbReference>
<evidence type="ECO:0000313" key="2">
    <source>
        <dbReference type="EMBL" id="SDP39751.1"/>
    </source>
</evidence>
<reference evidence="2 3" key="1">
    <citation type="submission" date="2016-10" db="EMBL/GenBank/DDBJ databases">
        <authorList>
            <person name="Varghese N."/>
            <person name="Submissions S."/>
        </authorList>
    </citation>
    <scope>NUCLEOTIDE SEQUENCE [LARGE SCALE GENOMIC DNA]</scope>
    <source>
        <strain evidence="2 3">CGMCC 1.6497</strain>
    </source>
</reference>
<dbReference type="Proteomes" id="UP000198795">
    <property type="component" value="Unassembled WGS sequence"/>
</dbReference>
<organism evidence="2 3">
    <name type="scientific">Filomicrobium insigne</name>
    <dbReference type="NCBI Taxonomy" id="418854"/>
    <lineage>
        <taxon>Bacteria</taxon>
        <taxon>Pseudomonadati</taxon>
        <taxon>Pseudomonadota</taxon>
        <taxon>Alphaproteobacteria</taxon>
        <taxon>Hyphomicrobiales</taxon>
        <taxon>Hyphomicrobiaceae</taxon>
        <taxon>Filomicrobium</taxon>
    </lineage>
</organism>
<evidence type="ECO:0000256" key="1">
    <source>
        <dbReference type="SAM" id="MobiDB-lite"/>
    </source>
</evidence>
<accession>A0A1H0SD68</accession>
<proteinExistence type="predicted"/>